<dbReference type="Proteomes" id="UP000886251">
    <property type="component" value="Unassembled WGS sequence"/>
</dbReference>
<dbReference type="Gene3D" id="2.40.160.50">
    <property type="entry name" value="membrane protein fhac: a member of the omp85/tpsb transporter family"/>
    <property type="match status" value="1"/>
</dbReference>
<evidence type="ECO:0000313" key="7">
    <source>
        <dbReference type="EMBL" id="HEB96089.1"/>
    </source>
</evidence>
<proteinExistence type="predicted"/>
<evidence type="ECO:0000259" key="5">
    <source>
        <dbReference type="Pfam" id="PF07244"/>
    </source>
</evidence>
<dbReference type="Pfam" id="PF01103">
    <property type="entry name" value="Omp85"/>
    <property type="match status" value="1"/>
</dbReference>
<sequence>MWQRGGRTVGRILSLLLLSICLPAQALELQVEVEGVGGELKQNVLAFLAIYRERDRDGLLPSRIRYLHRQATRQIGQALQPFGYYRSRVQASLSEQDGRWLARYLIDPGPPLLIASVDYRVTGEGADEAAFSGPFPLQPGDVLDQRRYEKAKQRLLENAAELGYLKARLEKAEIRIDLQAYRAGIRLHFDTGRRFLLGRVRFDQTLLDDDFLQRYVEFVPGDPYDLRRLLELQGALLDSEYFRQVEVVPQMDRVRDRRVPLRVVALPNPRNKYRFGLGYATDYGLRFTLDWDRRYINRRGHRGNLALVLSQRLQQLRGEYRVPLADPRQDFLAVRPSLANYDSDSRRGQTFGLKLLHSTDRGEWRRELGLDLNLEDYQVAEEDGSVQELVPFISWSRVITDDPVYTSRGSRTKLSLLGAVDGLLSESTYLQGTASGKWVRSFAGQYRFLARLDLGATLAADVLDLGATRRFFAGGDTSIRGYDLDQLGPRNAAGEVVGGRYLAVGSLQLERRIAGKWSLALFLDGGNAYDPAYDNETAVGTGFGLHWRSPLGLIRADLGFGLTGEDTPVRLHLIIGPDL</sequence>
<comment type="subcellular location">
    <subcellularLocation>
        <location evidence="1">Membrane</location>
    </subcellularLocation>
</comment>
<evidence type="ECO:0000256" key="3">
    <source>
        <dbReference type="SAM" id="SignalP"/>
    </source>
</evidence>
<name>A0A831RNH6_9GAMM</name>
<dbReference type="InterPro" id="IPR000184">
    <property type="entry name" value="Bac_surfAg_D15"/>
</dbReference>
<protein>
    <submittedName>
        <fullName evidence="7">Outer membrane protein assembly factor</fullName>
    </submittedName>
</protein>
<feature type="domain" description="POTRA" evidence="5">
    <location>
        <begin position="122"/>
        <end position="183"/>
    </location>
</feature>
<gene>
    <name evidence="7" type="ORF">ENI96_06640</name>
</gene>
<evidence type="ECO:0000256" key="2">
    <source>
        <dbReference type="ARBA" id="ARBA00023136"/>
    </source>
</evidence>
<dbReference type="AlphaFoldDB" id="A0A831RNH6"/>
<feature type="chain" id="PRO_5032720086" evidence="3">
    <location>
        <begin position="27"/>
        <end position="579"/>
    </location>
</feature>
<keyword evidence="3" id="KW-0732">Signal</keyword>
<accession>A0A831RNH6</accession>
<evidence type="ECO:0000256" key="1">
    <source>
        <dbReference type="ARBA" id="ARBA00004370"/>
    </source>
</evidence>
<feature type="signal peptide" evidence="3">
    <location>
        <begin position="1"/>
        <end position="26"/>
    </location>
</feature>
<dbReference type="Pfam" id="PF17243">
    <property type="entry name" value="POTRA_TamA_1"/>
    <property type="match status" value="1"/>
</dbReference>
<evidence type="ECO:0000259" key="6">
    <source>
        <dbReference type="Pfam" id="PF17243"/>
    </source>
</evidence>
<dbReference type="Gene3D" id="3.10.20.310">
    <property type="entry name" value="membrane protein fhac"/>
    <property type="match status" value="3"/>
</dbReference>
<evidence type="ECO:0000259" key="4">
    <source>
        <dbReference type="Pfam" id="PF01103"/>
    </source>
</evidence>
<feature type="domain" description="Bacterial surface antigen (D15)" evidence="4">
    <location>
        <begin position="380"/>
        <end position="567"/>
    </location>
</feature>
<feature type="domain" description="TamA POTRA" evidence="6">
    <location>
        <begin position="30"/>
        <end position="108"/>
    </location>
</feature>
<organism evidence="7">
    <name type="scientific">Sedimenticola thiotaurini</name>
    <dbReference type="NCBI Taxonomy" id="1543721"/>
    <lineage>
        <taxon>Bacteria</taxon>
        <taxon>Pseudomonadati</taxon>
        <taxon>Pseudomonadota</taxon>
        <taxon>Gammaproteobacteria</taxon>
        <taxon>Chromatiales</taxon>
        <taxon>Sedimenticolaceae</taxon>
        <taxon>Sedimenticola</taxon>
    </lineage>
</organism>
<keyword evidence="2" id="KW-0472">Membrane</keyword>
<dbReference type="InterPro" id="IPR010827">
    <property type="entry name" value="BamA/TamA_POTRA"/>
</dbReference>
<dbReference type="Pfam" id="PF07244">
    <property type="entry name" value="POTRA"/>
    <property type="match status" value="1"/>
</dbReference>
<reference evidence="7" key="1">
    <citation type="journal article" date="2020" name="mSystems">
        <title>Genome- and Community-Level Interaction Insights into Carbon Utilization and Element Cycling Functions of Hydrothermarchaeota in Hydrothermal Sediment.</title>
        <authorList>
            <person name="Zhou Z."/>
            <person name="Liu Y."/>
            <person name="Xu W."/>
            <person name="Pan J."/>
            <person name="Luo Z.H."/>
            <person name="Li M."/>
        </authorList>
    </citation>
    <scope>NUCLEOTIDE SEQUENCE [LARGE SCALE GENOMIC DNA]</scope>
    <source>
        <strain evidence="7">HyVt-443</strain>
    </source>
</reference>
<dbReference type="InterPro" id="IPR035243">
    <property type="entry name" value="TamA_POTRA_Dom_1"/>
</dbReference>
<dbReference type="EMBL" id="DRKP01000074">
    <property type="protein sequence ID" value="HEB96089.1"/>
    <property type="molecule type" value="Genomic_DNA"/>
</dbReference>
<dbReference type="GO" id="GO:0019867">
    <property type="term" value="C:outer membrane"/>
    <property type="evidence" value="ECO:0007669"/>
    <property type="project" value="InterPro"/>
</dbReference>
<comment type="caution">
    <text evidence="7">The sequence shown here is derived from an EMBL/GenBank/DDBJ whole genome shotgun (WGS) entry which is preliminary data.</text>
</comment>